<gene>
    <name evidence="1" type="ORF">NCS57_00631700</name>
</gene>
<dbReference type="Proteomes" id="UP001065298">
    <property type="component" value="Chromosome 4"/>
</dbReference>
<evidence type="ECO:0000313" key="2">
    <source>
        <dbReference type="Proteomes" id="UP001065298"/>
    </source>
</evidence>
<name>A0ACC0R2M5_9HYPO</name>
<protein>
    <submittedName>
        <fullName evidence="1">PUM-HD domain-containing protein</fullName>
    </submittedName>
</protein>
<sequence length="844" mass="93613">MDQSMASSFQPRRRLGGSTNLGTMPAQTNDRQPTQSISVPYTADGSASSIWAYHAVDDTPAGSNAGARNANTRTRPANAATRHANSGTRNMSSDDWRSGSGWMMGMPRSTGSPRDEGGIGNGINNSTNVFDGYDDTSIQETTTMSYRRRSPQENSYMDSITSFGIARDSGGPQRQAQSPANLFSHAHTQGHTPSNSIQSQRPMPTHSSSFQHQSTNSRAFNSNRQQMSEDLSLEFTRRLTMDDNSASSMTNVGRSTFNPASQPFEVRSSSQLSNGIDLSQDQLVTHLNSQLHGMNRSSIDRIPTAQNPRPEQARSSAPYVNADVLSALYGIPRSGFSGDHDRVPGALPVTQYPSTASYNQSAMPLFYSPYYDPLSQSVRPTMVTGYNLPNLPPGYPGTVPVQPYQTTDPGRERRSTVLNDFRNRQRNRQQFTLSQIYGHIVEFSGDQQGSRFVQSQIDSANSDEKDRIFREIEPNAVQLMKDLFGNYVIQKFFDHGSQVQKSILADKMKGRMVDMSMQMYSCRVVQKAMDHILVNQQAELVQELQPRIVDVIKDEHGNHVVQKIIQLVPREHIGFIMDAFKGRVREFATHNYGCRVIQRILEHGSEEDKAMFLEELHSSWRFLFNDQYGNYVAQHILEKGDPQDRDRIFTMVMSQLLTLSRQKQASNVVERCIKNCTPQQRSEIQKVITTVGEDGSMPLQHMMSDQFGNYVIQKLLKRAEPAEKEAFKDKIRPLLDELKKSATTRQVEAIAKHLEDESESETATTPATTPASTPSATPALNTASALHVDVNSSTPTPVLTNESNSPQSSGPPSTNASAFGGLAGDDTDKLGNEARTVQVQDNEA</sequence>
<reference evidence="1" key="1">
    <citation type="submission" date="2022-06" db="EMBL/GenBank/DDBJ databases">
        <title>Fusarium solani species complex genomes reveal bases of compartmentalisation and animal pathogenesis.</title>
        <authorList>
            <person name="Tsai I.J."/>
        </authorList>
    </citation>
    <scope>NUCLEOTIDE SEQUENCE</scope>
    <source>
        <strain evidence="1">Fu6.1</strain>
    </source>
</reference>
<organism evidence="1 2">
    <name type="scientific">Fusarium keratoplasticum</name>
    <dbReference type="NCBI Taxonomy" id="1328300"/>
    <lineage>
        <taxon>Eukaryota</taxon>
        <taxon>Fungi</taxon>
        <taxon>Dikarya</taxon>
        <taxon>Ascomycota</taxon>
        <taxon>Pezizomycotina</taxon>
        <taxon>Sordariomycetes</taxon>
        <taxon>Hypocreomycetidae</taxon>
        <taxon>Hypocreales</taxon>
        <taxon>Nectriaceae</taxon>
        <taxon>Fusarium</taxon>
        <taxon>Fusarium solani species complex</taxon>
    </lineage>
</organism>
<dbReference type="EMBL" id="CM046506">
    <property type="protein sequence ID" value="KAI8671562.1"/>
    <property type="molecule type" value="Genomic_DNA"/>
</dbReference>
<evidence type="ECO:0000313" key="1">
    <source>
        <dbReference type="EMBL" id="KAI8671562.1"/>
    </source>
</evidence>
<comment type="caution">
    <text evidence="1">The sequence shown here is derived from an EMBL/GenBank/DDBJ whole genome shotgun (WGS) entry which is preliminary data.</text>
</comment>
<accession>A0ACC0R2M5</accession>
<proteinExistence type="predicted"/>
<keyword evidence="2" id="KW-1185">Reference proteome</keyword>